<evidence type="ECO:0000313" key="3">
    <source>
        <dbReference type="Proteomes" id="UP001499987"/>
    </source>
</evidence>
<dbReference type="RefSeq" id="WP_344622101.1">
    <property type="nucleotide sequence ID" value="NZ_BAAALD010000005.1"/>
</dbReference>
<evidence type="ECO:0000313" key="2">
    <source>
        <dbReference type="EMBL" id="GAA1071479.1"/>
    </source>
</evidence>
<dbReference type="Proteomes" id="UP001499987">
    <property type="component" value="Unassembled WGS sequence"/>
</dbReference>
<dbReference type="EMBL" id="BAAALD010000005">
    <property type="protein sequence ID" value="GAA1071479.1"/>
    <property type="molecule type" value="Genomic_DNA"/>
</dbReference>
<sequence>MRTTTALRLATALAAAAVLAGCSSGGGTPAPAAASGPERYGCLTEEQAAKGSVTVDGLAPVQAYFRDSDTGGAKTAVVLSHQNGGSLCDWIPYLDAFTKAGYAVLPYTANGNVSDNIQQAAGYLKTKGIAALVLVGASKGGTGSIVAGSLPDLAVPPAAVVSLSSAESFGGDSASNAVKRLTVPVLFAAEAGDQPFADYAHGLHDTAAAKDKQLKIYPGSNHGAPLLSDGAMPDVLAFLARTAPPKR</sequence>
<reference evidence="2 3" key="1">
    <citation type="journal article" date="2019" name="Int. J. Syst. Evol. Microbiol.">
        <title>The Global Catalogue of Microorganisms (GCM) 10K type strain sequencing project: providing services to taxonomists for standard genome sequencing and annotation.</title>
        <authorList>
            <consortium name="The Broad Institute Genomics Platform"/>
            <consortium name="The Broad Institute Genome Sequencing Center for Infectious Disease"/>
            <person name="Wu L."/>
            <person name="Ma J."/>
        </authorList>
    </citation>
    <scope>NUCLEOTIDE SEQUENCE [LARGE SCALE GENOMIC DNA]</scope>
    <source>
        <strain evidence="2 3">JCM 13002</strain>
    </source>
</reference>
<dbReference type="PROSITE" id="PS51257">
    <property type="entry name" value="PROKAR_LIPOPROTEIN"/>
    <property type="match status" value="1"/>
</dbReference>
<comment type="caution">
    <text evidence="2">The sequence shown here is derived from an EMBL/GenBank/DDBJ whole genome shotgun (WGS) entry which is preliminary data.</text>
</comment>
<accession>A0ABN1TAV2</accession>
<proteinExistence type="predicted"/>
<protein>
    <recommendedName>
        <fullName evidence="4">Alpha/beta hydrolase</fullName>
    </recommendedName>
</protein>
<evidence type="ECO:0008006" key="4">
    <source>
        <dbReference type="Google" id="ProtNLM"/>
    </source>
</evidence>
<name>A0ABN1TAV2_9ACTN</name>
<dbReference type="SUPFAM" id="SSF53474">
    <property type="entry name" value="alpha/beta-Hydrolases"/>
    <property type="match status" value="1"/>
</dbReference>
<gene>
    <name evidence="2" type="ORF">GCM10009663_08460</name>
</gene>
<organism evidence="2 3">
    <name type="scientific">Kitasatospora arboriphila</name>
    <dbReference type="NCBI Taxonomy" id="258052"/>
    <lineage>
        <taxon>Bacteria</taxon>
        <taxon>Bacillati</taxon>
        <taxon>Actinomycetota</taxon>
        <taxon>Actinomycetes</taxon>
        <taxon>Kitasatosporales</taxon>
        <taxon>Streptomycetaceae</taxon>
        <taxon>Kitasatospora</taxon>
    </lineage>
</organism>
<keyword evidence="1" id="KW-0732">Signal</keyword>
<keyword evidence="3" id="KW-1185">Reference proteome</keyword>
<dbReference type="Gene3D" id="3.40.50.1820">
    <property type="entry name" value="alpha/beta hydrolase"/>
    <property type="match status" value="1"/>
</dbReference>
<feature type="signal peptide" evidence="1">
    <location>
        <begin position="1"/>
        <end position="20"/>
    </location>
</feature>
<evidence type="ECO:0000256" key="1">
    <source>
        <dbReference type="SAM" id="SignalP"/>
    </source>
</evidence>
<dbReference type="InterPro" id="IPR029058">
    <property type="entry name" value="AB_hydrolase_fold"/>
</dbReference>
<feature type="chain" id="PRO_5046218642" description="Alpha/beta hydrolase" evidence="1">
    <location>
        <begin position="21"/>
        <end position="247"/>
    </location>
</feature>